<evidence type="ECO:0000313" key="2">
    <source>
        <dbReference type="EMBL" id="MED6253465.1"/>
    </source>
</evidence>
<keyword evidence="1" id="KW-1133">Transmembrane helix</keyword>
<sequence length="123" mass="14187">MVPFTPVTCHNDSIESWKEPSDIGKHNRSGFMLNRAFSQKLAQRVQKHGAALGHKSRHNHPEHKSCSSFYHCKRFLCAQITVYLHVFLKTLLFMFSLSTPVVQNIKPLLRFSENTHRQDPGDN</sequence>
<protein>
    <submittedName>
        <fullName evidence="2">Uncharacterized protein</fullName>
    </submittedName>
</protein>
<dbReference type="EMBL" id="JAHUTI010067115">
    <property type="protein sequence ID" value="MED6253465.1"/>
    <property type="molecule type" value="Genomic_DNA"/>
</dbReference>
<keyword evidence="1" id="KW-0472">Membrane</keyword>
<feature type="transmembrane region" description="Helical" evidence="1">
    <location>
        <begin position="82"/>
        <end position="102"/>
    </location>
</feature>
<evidence type="ECO:0000313" key="3">
    <source>
        <dbReference type="Proteomes" id="UP001345963"/>
    </source>
</evidence>
<name>A0ABU7BVA3_9TELE</name>
<accession>A0ABU7BVA3</accession>
<reference evidence="2 3" key="1">
    <citation type="submission" date="2021-07" db="EMBL/GenBank/DDBJ databases">
        <authorList>
            <person name="Palmer J.M."/>
        </authorList>
    </citation>
    <scope>NUCLEOTIDE SEQUENCE [LARGE SCALE GENOMIC DNA]</scope>
    <source>
        <strain evidence="2 3">AT_MEX2019</strain>
        <tissue evidence="2">Muscle</tissue>
    </source>
</reference>
<keyword evidence="1" id="KW-0812">Transmembrane</keyword>
<comment type="caution">
    <text evidence="2">The sequence shown here is derived from an EMBL/GenBank/DDBJ whole genome shotgun (WGS) entry which is preliminary data.</text>
</comment>
<gene>
    <name evidence="2" type="ORF">ATANTOWER_030324</name>
</gene>
<keyword evidence="3" id="KW-1185">Reference proteome</keyword>
<organism evidence="2 3">
    <name type="scientific">Ataeniobius toweri</name>
    <dbReference type="NCBI Taxonomy" id="208326"/>
    <lineage>
        <taxon>Eukaryota</taxon>
        <taxon>Metazoa</taxon>
        <taxon>Chordata</taxon>
        <taxon>Craniata</taxon>
        <taxon>Vertebrata</taxon>
        <taxon>Euteleostomi</taxon>
        <taxon>Actinopterygii</taxon>
        <taxon>Neopterygii</taxon>
        <taxon>Teleostei</taxon>
        <taxon>Neoteleostei</taxon>
        <taxon>Acanthomorphata</taxon>
        <taxon>Ovalentaria</taxon>
        <taxon>Atherinomorphae</taxon>
        <taxon>Cyprinodontiformes</taxon>
        <taxon>Goodeidae</taxon>
        <taxon>Ataeniobius</taxon>
    </lineage>
</organism>
<dbReference type="Proteomes" id="UP001345963">
    <property type="component" value="Unassembled WGS sequence"/>
</dbReference>
<proteinExistence type="predicted"/>
<evidence type="ECO:0000256" key="1">
    <source>
        <dbReference type="SAM" id="Phobius"/>
    </source>
</evidence>